<evidence type="ECO:0000256" key="2">
    <source>
        <dbReference type="SAM" id="Phobius"/>
    </source>
</evidence>
<proteinExistence type="predicted"/>
<keyword evidence="2" id="KW-0812">Transmembrane</keyword>
<name>A0A8H7NKE9_BIOOC</name>
<sequence length="114" mass="12923">MASGYPSSEEQAGSYLPDAFEPVEKHEMTPLEASIIAGTVVAFTVLLFLIFYCRHMEQHRRAQRGRHDHHEQVNEDPANAEHEMQVLGTDGNKHDEAEPLGKSSWSLLRLIKKQ</sequence>
<protein>
    <submittedName>
        <fullName evidence="3">Uncharacterized protein</fullName>
    </submittedName>
</protein>
<reference evidence="3" key="1">
    <citation type="submission" date="2020-10" db="EMBL/GenBank/DDBJ databases">
        <title>High-Quality Genome Resource of Clonostachys rosea strain S41 by Oxford Nanopore Long-Read Sequencing.</title>
        <authorList>
            <person name="Wang H."/>
        </authorList>
    </citation>
    <scope>NUCLEOTIDE SEQUENCE</scope>
    <source>
        <strain evidence="3">S41</strain>
    </source>
</reference>
<evidence type="ECO:0000256" key="1">
    <source>
        <dbReference type="SAM" id="MobiDB-lite"/>
    </source>
</evidence>
<comment type="caution">
    <text evidence="3">The sequence shown here is derived from an EMBL/GenBank/DDBJ whole genome shotgun (WGS) entry which is preliminary data.</text>
</comment>
<accession>A0A8H7NKE9</accession>
<evidence type="ECO:0000313" key="4">
    <source>
        <dbReference type="Proteomes" id="UP000616885"/>
    </source>
</evidence>
<dbReference type="Proteomes" id="UP000616885">
    <property type="component" value="Unassembled WGS sequence"/>
</dbReference>
<dbReference type="EMBL" id="JADCTT010000002">
    <property type="protein sequence ID" value="KAF9757609.1"/>
    <property type="molecule type" value="Genomic_DNA"/>
</dbReference>
<keyword evidence="2" id="KW-0472">Membrane</keyword>
<organism evidence="3 4">
    <name type="scientific">Bionectria ochroleuca</name>
    <name type="common">Gliocladium roseum</name>
    <dbReference type="NCBI Taxonomy" id="29856"/>
    <lineage>
        <taxon>Eukaryota</taxon>
        <taxon>Fungi</taxon>
        <taxon>Dikarya</taxon>
        <taxon>Ascomycota</taxon>
        <taxon>Pezizomycotina</taxon>
        <taxon>Sordariomycetes</taxon>
        <taxon>Hypocreomycetidae</taxon>
        <taxon>Hypocreales</taxon>
        <taxon>Bionectriaceae</taxon>
        <taxon>Clonostachys</taxon>
    </lineage>
</organism>
<evidence type="ECO:0000313" key="3">
    <source>
        <dbReference type="EMBL" id="KAF9757609.1"/>
    </source>
</evidence>
<keyword evidence="2" id="KW-1133">Transmembrane helix</keyword>
<feature type="compositionally biased region" description="Basic and acidic residues" evidence="1">
    <location>
        <begin position="68"/>
        <end position="84"/>
    </location>
</feature>
<gene>
    <name evidence="3" type="ORF">IM811_008553</name>
</gene>
<dbReference type="AlphaFoldDB" id="A0A8H7NKE9"/>
<feature type="transmembrane region" description="Helical" evidence="2">
    <location>
        <begin position="33"/>
        <end position="53"/>
    </location>
</feature>
<feature type="region of interest" description="Disordered" evidence="1">
    <location>
        <begin position="60"/>
        <end position="100"/>
    </location>
</feature>